<feature type="compositionally biased region" description="Low complexity" evidence="1">
    <location>
        <begin position="31"/>
        <end position="77"/>
    </location>
</feature>
<accession>A0A2U1PX29</accession>
<dbReference type="InterPro" id="IPR011009">
    <property type="entry name" value="Kinase-like_dom_sf"/>
</dbReference>
<comment type="caution">
    <text evidence="3">The sequence shown here is derived from an EMBL/GenBank/DDBJ whole genome shotgun (WGS) entry which is preliminary data.</text>
</comment>
<dbReference type="Proteomes" id="UP000245207">
    <property type="component" value="Unassembled WGS sequence"/>
</dbReference>
<gene>
    <name evidence="3" type="ORF">CTI12_AA102800</name>
</gene>
<proteinExistence type="predicted"/>
<dbReference type="PANTHER" id="PTHR46863:SF1">
    <property type="entry name" value="PROTEIN KINASE SUPERFAMILY PROTEIN"/>
    <property type="match status" value="1"/>
</dbReference>
<dbReference type="Gene3D" id="1.10.510.10">
    <property type="entry name" value="Transferase(Phosphotransferase) domain 1"/>
    <property type="match status" value="1"/>
</dbReference>
<evidence type="ECO:0000313" key="4">
    <source>
        <dbReference type="Proteomes" id="UP000245207"/>
    </source>
</evidence>
<dbReference type="GO" id="GO:0005524">
    <property type="term" value="F:ATP binding"/>
    <property type="evidence" value="ECO:0007669"/>
    <property type="project" value="InterPro"/>
</dbReference>
<keyword evidence="3" id="KW-0418">Kinase</keyword>
<dbReference type="GO" id="GO:0004672">
    <property type="term" value="F:protein kinase activity"/>
    <property type="evidence" value="ECO:0007669"/>
    <property type="project" value="InterPro"/>
</dbReference>
<keyword evidence="4" id="KW-1185">Reference proteome</keyword>
<dbReference type="SUPFAM" id="SSF56112">
    <property type="entry name" value="Protein kinase-like (PK-like)"/>
    <property type="match status" value="1"/>
</dbReference>
<dbReference type="InterPro" id="IPR000719">
    <property type="entry name" value="Prot_kinase_dom"/>
</dbReference>
<dbReference type="Gene3D" id="3.30.200.20">
    <property type="entry name" value="Phosphorylase Kinase, domain 1"/>
    <property type="match status" value="1"/>
</dbReference>
<name>A0A2U1PX29_ARTAN</name>
<sequence length="473" mass="53156">MAVNASEPSRTRRTNSPTVRTTSNRSQPLDNNTTYLSTNTNTNTNTNNSYSNNNNNNTSYTPQSNTNNSSSSRSSSSYILNSSTATAEASISSLSSLRNTLPENTHIYDISEIRTATNNFLAKRFSTSSTAPAWRCSLRGREVVLFQRKVLRPIQDAELREKLSVIYKSHHINVVKLLGATIAGGYIYLAYDYMTGANLADCLRNKRNPEFTVLSTWMSRMQIITDLASGLDYIHNNAGLKVNLVHKYVKSSSVIVTEPSFNAKICHFGTAELCGETVVDDVGVEDIVEVKKLVRSDSRTKRFEGVNGYMSPEFCGLATQKSDVYAFGVVVLEVLTGEEPVKYKYDKASGNHMKIFVVETARLALESGNDGSTDVEGRLRRWVDRRLKDSFPVVVVEKLTRIALDCVEEDPSKRPNMSRVAGKVSKLYLDSRKWADTIRVPNDFTASFAPRCYLQRWKTRCYFQSWKRSLTRF</sequence>
<reference evidence="3 4" key="1">
    <citation type="journal article" date="2018" name="Mol. Plant">
        <title>The genome of Artemisia annua provides insight into the evolution of Asteraceae family and artemisinin biosynthesis.</title>
        <authorList>
            <person name="Shen Q."/>
            <person name="Zhang L."/>
            <person name="Liao Z."/>
            <person name="Wang S."/>
            <person name="Yan T."/>
            <person name="Shi P."/>
            <person name="Liu M."/>
            <person name="Fu X."/>
            <person name="Pan Q."/>
            <person name="Wang Y."/>
            <person name="Lv Z."/>
            <person name="Lu X."/>
            <person name="Zhang F."/>
            <person name="Jiang W."/>
            <person name="Ma Y."/>
            <person name="Chen M."/>
            <person name="Hao X."/>
            <person name="Li L."/>
            <person name="Tang Y."/>
            <person name="Lv G."/>
            <person name="Zhou Y."/>
            <person name="Sun X."/>
            <person name="Brodelius P.E."/>
            <person name="Rose J.K.C."/>
            <person name="Tang K."/>
        </authorList>
    </citation>
    <scope>NUCLEOTIDE SEQUENCE [LARGE SCALE GENOMIC DNA]</scope>
    <source>
        <strain evidence="4">cv. Huhao1</strain>
        <tissue evidence="3">Leaf</tissue>
    </source>
</reference>
<dbReference type="AlphaFoldDB" id="A0A2U1PX29"/>
<evidence type="ECO:0000313" key="3">
    <source>
        <dbReference type="EMBL" id="PWA90267.1"/>
    </source>
</evidence>
<dbReference type="PROSITE" id="PS50011">
    <property type="entry name" value="PROTEIN_KINASE_DOM"/>
    <property type="match status" value="1"/>
</dbReference>
<dbReference type="EMBL" id="PKPP01000642">
    <property type="protein sequence ID" value="PWA90267.1"/>
    <property type="molecule type" value="Genomic_DNA"/>
</dbReference>
<evidence type="ECO:0000259" key="2">
    <source>
        <dbReference type="PROSITE" id="PS50011"/>
    </source>
</evidence>
<dbReference type="PANTHER" id="PTHR46863">
    <property type="entry name" value="OS09G0572100 PROTEIN"/>
    <property type="match status" value="1"/>
</dbReference>
<feature type="compositionally biased region" description="Polar residues" evidence="1">
    <location>
        <begin position="14"/>
        <end position="30"/>
    </location>
</feature>
<evidence type="ECO:0000256" key="1">
    <source>
        <dbReference type="SAM" id="MobiDB-lite"/>
    </source>
</evidence>
<feature type="domain" description="Protein kinase" evidence="2">
    <location>
        <begin position="119"/>
        <end position="429"/>
    </location>
</feature>
<dbReference type="STRING" id="35608.A0A2U1PX29"/>
<protein>
    <submittedName>
        <fullName evidence="3">Protein kinase, catalytic domain-containing protein</fullName>
    </submittedName>
</protein>
<dbReference type="OrthoDB" id="4062651at2759"/>
<organism evidence="3 4">
    <name type="scientific">Artemisia annua</name>
    <name type="common">Sweet wormwood</name>
    <dbReference type="NCBI Taxonomy" id="35608"/>
    <lineage>
        <taxon>Eukaryota</taxon>
        <taxon>Viridiplantae</taxon>
        <taxon>Streptophyta</taxon>
        <taxon>Embryophyta</taxon>
        <taxon>Tracheophyta</taxon>
        <taxon>Spermatophyta</taxon>
        <taxon>Magnoliopsida</taxon>
        <taxon>eudicotyledons</taxon>
        <taxon>Gunneridae</taxon>
        <taxon>Pentapetalae</taxon>
        <taxon>asterids</taxon>
        <taxon>campanulids</taxon>
        <taxon>Asterales</taxon>
        <taxon>Asteraceae</taxon>
        <taxon>Asteroideae</taxon>
        <taxon>Anthemideae</taxon>
        <taxon>Artemisiinae</taxon>
        <taxon>Artemisia</taxon>
    </lineage>
</organism>
<feature type="region of interest" description="Disordered" evidence="1">
    <location>
        <begin position="1"/>
        <end position="77"/>
    </location>
</feature>
<dbReference type="Pfam" id="PF00069">
    <property type="entry name" value="Pkinase"/>
    <property type="match status" value="1"/>
</dbReference>
<keyword evidence="3" id="KW-0808">Transferase</keyword>